<proteinExistence type="predicted"/>
<accession>A0A2V3UGY3</accession>
<protein>
    <submittedName>
        <fullName evidence="1">Uncharacterized protein</fullName>
    </submittedName>
</protein>
<gene>
    <name evidence="1" type="ORF">C7450_101151</name>
</gene>
<sequence>MSNSLTRRRAGRRQLQCCCCLTDATVGVSAPARDRTQQPAAAAIFARRPPPVDVAAIRAIAMLYDFSAPMTTELLF</sequence>
<comment type="caution">
    <text evidence="1">The sequence shown here is derived from an EMBL/GenBank/DDBJ whole genome shotgun (WGS) entry which is preliminary data.</text>
</comment>
<evidence type="ECO:0000313" key="1">
    <source>
        <dbReference type="EMBL" id="PXW64396.1"/>
    </source>
</evidence>
<reference evidence="1 2" key="1">
    <citation type="submission" date="2018-05" db="EMBL/GenBank/DDBJ databases">
        <title>Genomic Encyclopedia of Type Strains, Phase IV (KMG-IV): sequencing the most valuable type-strain genomes for metagenomic binning, comparative biology and taxonomic classification.</title>
        <authorList>
            <person name="Goeker M."/>
        </authorList>
    </citation>
    <scope>NUCLEOTIDE SEQUENCE [LARGE SCALE GENOMIC DNA]</scope>
    <source>
        <strain evidence="1 2">DSM 6462</strain>
    </source>
</reference>
<name>A0A2V3UGY3_9HYPH</name>
<keyword evidence="2" id="KW-1185">Reference proteome</keyword>
<organism evidence="1 2">
    <name type="scientific">Chelatococcus asaccharovorans</name>
    <dbReference type="NCBI Taxonomy" id="28210"/>
    <lineage>
        <taxon>Bacteria</taxon>
        <taxon>Pseudomonadati</taxon>
        <taxon>Pseudomonadota</taxon>
        <taxon>Alphaproteobacteria</taxon>
        <taxon>Hyphomicrobiales</taxon>
        <taxon>Chelatococcaceae</taxon>
        <taxon>Chelatococcus</taxon>
    </lineage>
</organism>
<dbReference type="AlphaFoldDB" id="A0A2V3UGY3"/>
<dbReference type="EMBL" id="QJJK01000001">
    <property type="protein sequence ID" value="PXW64396.1"/>
    <property type="molecule type" value="Genomic_DNA"/>
</dbReference>
<evidence type="ECO:0000313" key="2">
    <source>
        <dbReference type="Proteomes" id="UP000248021"/>
    </source>
</evidence>
<dbReference type="Proteomes" id="UP000248021">
    <property type="component" value="Unassembled WGS sequence"/>
</dbReference>